<protein>
    <submittedName>
        <fullName evidence="3">DUF4974 domain-containing protein</fullName>
    </submittedName>
</protein>
<sequence length="405" mass="44528">MEKVEKILYLINKYRDLTLSQEEDDELQRWLAESEENRSLLAELTDQSVLADKLKVYTQIDSQAVWEKTLQQIDPANKVIPLYPVQRVWRKYATAAAAAVVVLSLSVAGWLYFKPAVNQPIVEKQPASESKEDITTGLSKVTLVLSDGKKVVLDNPGDQQVITQGDVTISRANGQIAYKSPNGQDPVGSTVLYNTVSTPRGGQFQVILPDGSIVWLNAASSLRFPIAFAGGERNVSLTGEAFFEIAHMTNKPFKVAVEDGSTVEVLGTRFNINAYTDDALVRTTLLQGSVKLTTKAAAQQLLTPGQEALVDKSGKVAGVKEVGVDITKAVPWRAGYISLEGDIKTVMQEIGRWYNLKIEYAGKISTKSLKGQISRGYPIKDVLSILQDQGIKLKFDEKDQKIVLI</sequence>
<dbReference type="Pfam" id="PF04773">
    <property type="entry name" value="FecR"/>
    <property type="match status" value="1"/>
</dbReference>
<dbReference type="PANTHER" id="PTHR30273:SF2">
    <property type="entry name" value="PROTEIN FECR"/>
    <property type="match status" value="1"/>
</dbReference>
<proteinExistence type="predicted"/>
<dbReference type="Gene3D" id="2.60.120.1440">
    <property type="match status" value="1"/>
</dbReference>
<accession>A0A3B7MM66</accession>
<name>A0A3B7MM66_9BACT</name>
<feature type="domain" description="FecR protein" evidence="1">
    <location>
        <begin position="195"/>
        <end position="291"/>
    </location>
</feature>
<keyword evidence="4" id="KW-1185">Reference proteome</keyword>
<evidence type="ECO:0000313" key="3">
    <source>
        <dbReference type="EMBL" id="AXY75614.1"/>
    </source>
</evidence>
<evidence type="ECO:0000313" key="4">
    <source>
        <dbReference type="Proteomes" id="UP000263900"/>
    </source>
</evidence>
<feature type="domain" description="Protein FecR C-terminal" evidence="2">
    <location>
        <begin position="342"/>
        <end position="403"/>
    </location>
</feature>
<dbReference type="Proteomes" id="UP000263900">
    <property type="component" value="Chromosome"/>
</dbReference>
<dbReference type="OrthoDB" id="704021at2"/>
<dbReference type="KEGG" id="pseg:D3H65_17245"/>
<dbReference type="InterPro" id="IPR012373">
    <property type="entry name" value="Ferrdict_sens_TM"/>
</dbReference>
<dbReference type="InterPro" id="IPR006860">
    <property type="entry name" value="FecR"/>
</dbReference>
<dbReference type="EMBL" id="CP032157">
    <property type="protein sequence ID" value="AXY75614.1"/>
    <property type="molecule type" value="Genomic_DNA"/>
</dbReference>
<dbReference type="Gene3D" id="3.55.50.30">
    <property type="match status" value="1"/>
</dbReference>
<dbReference type="AlphaFoldDB" id="A0A3B7MM66"/>
<evidence type="ECO:0000259" key="1">
    <source>
        <dbReference type="Pfam" id="PF04773"/>
    </source>
</evidence>
<dbReference type="PANTHER" id="PTHR30273">
    <property type="entry name" value="PERIPLASMIC SIGNAL SENSOR AND SIGMA FACTOR ACTIVATOR FECR-RELATED"/>
    <property type="match status" value="1"/>
</dbReference>
<dbReference type="InterPro" id="IPR032508">
    <property type="entry name" value="FecR_C"/>
</dbReference>
<evidence type="ECO:0000259" key="2">
    <source>
        <dbReference type="Pfam" id="PF16344"/>
    </source>
</evidence>
<dbReference type="RefSeq" id="WP_119051495.1">
    <property type="nucleotide sequence ID" value="NZ_CP032157.1"/>
</dbReference>
<dbReference type="Pfam" id="PF16344">
    <property type="entry name" value="FecR_C"/>
    <property type="match status" value="1"/>
</dbReference>
<reference evidence="3 4" key="1">
    <citation type="submission" date="2018-09" db="EMBL/GenBank/DDBJ databases">
        <title>Genome sequencing of strain 6GH32-13.</title>
        <authorList>
            <person name="Weon H.-Y."/>
            <person name="Heo J."/>
            <person name="Kwon S.-W."/>
        </authorList>
    </citation>
    <scope>NUCLEOTIDE SEQUENCE [LARGE SCALE GENOMIC DNA]</scope>
    <source>
        <strain evidence="3 4">5GH32-13</strain>
    </source>
</reference>
<organism evidence="3 4">
    <name type="scientific">Paraflavitalea soli</name>
    <dbReference type="NCBI Taxonomy" id="2315862"/>
    <lineage>
        <taxon>Bacteria</taxon>
        <taxon>Pseudomonadati</taxon>
        <taxon>Bacteroidota</taxon>
        <taxon>Chitinophagia</taxon>
        <taxon>Chitinophagales</taxon>
        <taxon>Chitinophagaceae</taxon>
        <taxon>Paraflavitalea</taxon>
    </lineage>
</organism>
<dbReference type="GO" id="GO:0016989">
    <property type="term" value="F:sigma factor antagonist activity"/>
    <property type="evidence" value="ECO:0007669"/>
    <property type="project" value="TreeGrafter"/>
</dbReference>
<gene>
    <name evidence="3" type="ORF">D3H65_17245</name>
</gene>